<dbReference type="GO" id="GO:0000118">
    <property type="term" value="C:histone deacetylase complex"/>
    <property type="evidence" value="ECO:0000318"/>
    <property type="project" value="GO_Central"/>
</dbReference>
<dbReference type="CDD" id="cd09992">
    <property type="entry name" value="HDAC_classII"/>
    <property type="match status" value="1"/>
</dbReference>
<dbReference type="AlphaFoldDB" id="A0A0K9PDN9"/>
<dbReference type="STRING" id="29655.A0A0K9PDN9"/>
<evidence type="ECO:0000256" key="9">
    <source>
        <dbReference type="ARBA" id="ARBA00022833"/>
    </source>
</evidence>
<gene>
    <name evidence="17" type="ORF">ZOSMA_27G01350</name>
</gene>
<evidence type="ECO:0000256" key="8">
    <source>
        <dbReference type="ARBA" id="ARBA00022801"/>
    </source>
</evidence>
<evidence type="ECO:0000259" key="16">
    <source>
        <dbReference type="PROSITE" id="PS01358"/>
    </source>
</evidence>
<organism evidence="17 18">
    <name type="scientific">Zostera marina</name>
    <name type="common">Eelgrass</name>
    <dbReference type="NCBI Taxonomy" id="29655"/>
    <lineage>
        <taxon>Eukaryota</taxon>
        <taxon>Viridiplantae</taxon>
        <taxon>Streptophyta</taxon>
        <taxon>Embryophyta</taxon>
        <taxon>Tracheophyta</taxon>
        <taxon>Spermatophyta</taxon>
        <taxon>Magnoliopsida</taxon>
        <taxon>Liliopsida</taxon>
        <taxon>Zosteraceae</taxon>
        <taxon>Zostera</taxon>
    </lineage>
</organism>
<evidence type="ECO:0000313" key="18">
    <source>
        <dbReference type="Proteomes" id="UP000036987"/>
    </source>
</evidence>
<keyword evidence="10" id="KW-0156">Chromatin regulator</keyword>
<dbReference type="GO" id="GO:0004407">
    <property type="term" value="F:histone deacetylase activity"/>
    <property type="evidence" value="ECO:0000318"/>
    <property type="project" value="GO_Central"/>
</dbReference>
<comment type="cofactor">
    <cofactor evidence="1">
        <name>Zn(2+)</name>
        <dbReference type="ChEBI" id="CHEBI:29105"/>
    </cofactor>
</comment>
<dbReference type="EMBL" id="LFYR01000932">
    <property type="protein sequence ID" value="KMZ67081.1"/>
    <property type="molecule type" value="Genomic_DNA"/>
</dbReference>
<evidence type="ECO:0000256" key="5">
    <source>
        <dbReference type="ARBA" id="ARBA00022491"/>
    </source>
</evidence>
<comment type="subcellular location">
    <subcellularLocation>
        <location evidence="2">Nucleus</location>
    </subcellularLocation>
</comment>
<dbReference type="GO" id="GO:0141221">
    <property type="term" value="F:histone deacetylase activity, hydrolytic mechanism"/>
    <property type="evidence" value="ECO:0007669"/>
    <property type="project" value="UniProtKB-EC"/>
</dbReference>
<dbReference type="PANTHER" id="PTHR10625">
    <property type="entry name" value="HISTONE DEACETYLASE HDAC1-RELATED"/>
    <property type="match status" value="1"/>
</dbReference>
<comment type="caution">
    <text evidence="17">The sequence shown here is derived from an EMBL/GenBank/DDBJ whole genome shotgun (WGS) entry which is preliminary data.</text>
</comment>
<feature type="domain" description="RanBP2-type" evidence="16">
    <location>
        <begin position="76"/>
        <end position="95"/>
    </location>
</feature>
<dbReference type="InterPro" id="IPR023696">
    <property type="entry name" value="Ureohydrolase_dom_sf"/>
</dbReference>
<keyword evidence="8" id="KW-0378">Hydrolase</keyword>
<evidence type="ECO:0000256" key="4">
    <source>
        <dbReference type="ARBA" id="ARBA00012111"/>
    </source>
</evidence>
<accession>A0A0K9PDN9</accession>
<evidence type="ECO:0000313" key="17">
    <source>
        <dbReference type="EMBL" id="KMZ67081.1"/>
    </source>
</evidence>
<protein>
    <recommendedName>
        <fullName evidence="4">histone deacetylase</fullName>
        <ecNumber evidence="4">3.5.1.98</ecNumber>
    </recommendedName>
</protein>
<dbReference type="OMA" id="VCGEHRE"/>
<keyword evidence="7" id="KW-0863">Zinc-finger</keyword>
<evidence type="ECO:0000256" key="2">
    <source>
        <dbReference type="ARBA" id="ARBA00004123"/>
    </source>
</evidence>
<dbReference type="PRINTS" id="PR01270">
    <property type="entry name" value="HDASUPER"/>
</dbReference>
<dbReference type="OrthoDB" id="424012at2759"/>
<evidence type="ECO:0000256" key="3">
    <source>
        <dbReference type="ARBA" id="ARBA00007738"/>
    </source>
</evidence>
<keyword evidence="6" id="KW-0479">Metal-binding</keyword>
<evidence type="ECO:0000256" key="14">
    <source>
        <dbReference type="ARBA" id="ARBA00049416"/>
    </source>
</evidence>
<dbReference type="SUPFAM" id="SSF52768">
    <property type="entry name" value="Arginase/deacetylase"/>
    <property type="match status" value="1"/>
</dbReference>
<comment type="catalytic activity">
    <reaction evidence="14">
        <text>N(6)-acetyl-L-lysyl-[histone] + H2O = L-lysyl-[histone] + acetate</text>
        <dbReference type="Rhea" id="RHEA:58196"/>
        <dbReference type="Rhea" id="RHEA-COMP:9845"/>
        <dbReference type="Rhea" id="RHEA-COMP:11338"/>
        <dbReference type="ChEBI" id="CHEBI:15377"/>
        <dbReference type="ChEBI" id="CHEBI:29969"/>
        <dbReference type="ChEBI" id="CHEBI:30089"/>
        <dbReference type="ChEBI" id="CHEBI:61930"/>
        <dbReference type="EC" id="3.5.1.98"/>
    </reaction>
    <physiologicalReaction direction="left-to-right" evidence="14">
        <dbReference type="Rhea" id="RHEA:58197"/>
    </physiologicalReaction>
</comment>
<keyword evidence="13" id="KW-0539">Nucleus</keyword>
<dbReference type="GO" id="GO:0008270">
    <property type="term" value="F:zinc ion binding"/>
    <property type="evidence" value="ECO:0007669"/>
    <property type="project" value="UniProtKB-KW"/>
</dbReference>
<evidence type="ECO:0000256" key="1">
    <source>
        <dbReference type="ARBA" id="ARBA00001947"/>
    </source>
</evidence>
<dbReference type="FunFam" id="3.40.800.20:FF:000014">
    <property type="entry name" value="Histone deacetylase 15"/>
    <property type="match status" value="1"/>
</dbReference>
<dbReference type="GO" id="GO:0005737">
    <property type="term" value="C:cytoplasm"/>
    <property type="evidence" value="ECO:0000318"/>
    <property type="project" value="GO_Central"/>
</dbReference>
<dbReference type="GO" id="GO:0050793">
    <property type="term" value="P:regulation of developmental process"/>
    <property type="evidence" value="ECO:0007669"/>
    <property type="project" value="UniProtKB-ARBA"/>
</dbReference>
<dbReference type="PROSITE" id="PS01358">
    <property type="entry name" value="ZF_RANBP2_1"/>
    <property type="match status" value="1"/>
</dbReference>
<dbReference type="EC" id="3.5.1.98" evidence="4"/>
<keyword evidence="12" id="KW-0804">Transcription</keyword>
<evidence type="ECO:0000256" key="11">
    <source>
        <dbReference type="ARBA" id="ARBA00023015"/>
    </source>
</evidence>
<keyword evidence="11" id="KW-0805">Transcription regulation</keyword>
<dbReference type="Gene3D" id="3.40.800.20">
    <property type="entry name" value="Histone deacetylase domain"/>
    <property type="match status" value="1"/>
</dbReference>
<dbReference type="InterPro" id="IPR023801">
    <property type="entry name" value="His_deacetylse_dom"/>
</dbReference>
<evidence type="ECO:0000256" key="12">
    <source>
        <dbReference type="ARBA" id="ARBA00023163"/>
    </source>
</evidence>
<dbReference type="Proteomes" id="UP000036987">
    <property type="component" value="Unassembled WGS sequence"/>
</dbReference>
<evidence type="ECO:0000256" key="15">
    <source>
        <dbReference type="SAM" id="MobiDB-lite"/>
    </source>
</evidence>
<dbReference type="PANTHER" id="PTHR10625:SF5">
    <property type="entry name" value="HISTONE DEACETYLASE"/>
    <property type="match status" value="1"/>
</dbReference>
<sequence length="550" mass="61475">MSMIDEDSHSEEEKEYSPQKRQSKDCDGLAGSDTLMELAEMEENYDDEEYVDSDWEPSTENSNENEEDSDGSSALWFCTNCTMKNSDDLSHCKSCKEYKNSGILKHGCFASQFQQGFANSSDLDVTMECTEHRNYSTVIGFDDRMLLHYEIGKSHPHVERPDRILAISASLSFAGIFPGKCFLIPPREISEEELNLVHAKDNIEAVKSTKHFLHSYFTPDTYTNKYSACAARLAAGFCSDLAISIMTGKARNGFSLVRPPGHHAGIKKAMGFCLHNNAAIAAIAAQSVGAKKILIVDWDVHHGNGTQEIFEENKSVLYISLHRHDDGIFYPGTGAADEVGILEGKGYSVNVPWKTGGVGDNDYIFAFQNIILPIASKFAPDFTIVSAGFDAARGDPLGCCDVTPAGYAQMTHMLCDLSQGKMLVILEGGYNLRSISSSAVAVVKVLLGEIPRKKPSDDINPTFKGYQTVMEVLKIQSRFWPFLTAKYDQIQLKWASAIYQKKSEKLVKKKLHTCRRRSLIPLWWKWRSIGIIYRRAKVKSRSKKVHISFF</sequence>
<feature type="region of interest" description="Disordered" evidence="15">
    <location>
        <begin position="1"/>
        <end position="72"/>
    </location>
</feature>
<evidence type="ECO:0000256" key="6">
    <source>
        <dbReference type="ARBA" id="ARBA00022723"/>
    </source>
</evidence>
<proteinExistence type="inferred from homology"/>
<dbReference type="InterPro" id="IPR037138">
    <property type="entry name" value="His_deacetylse_dom_sf"/>
</dbReference>
<name>A0A0K9PDN9_ZOSMR</name>
<dbReference type="InterPro" id="IPR000286">
    <property type="entry name" value="HDACs"/>
</dbReference>
<reference evidence="18" key="1">
    <citation type="journal article" date="2016" name="Nature">
        <title>The genome of the seagrass Zostera marina reveals angiosperm adaptation to the sea.</title>
        <authorList>
            <person name="Olsen J.L."/>
            <person name="Rouze P."/>
            <person name="Verhelst B."/>
            <person name="Lin Y.-C."/>
            <person name="Bayer T."/>
            <person name="Collen J."/>
            <person name="Dattolo E."/>
            <person name="De Paoli E."/>
            <person name="Dittami S."/>
            <person name="Maumus F."/>
            <person name="Michel G."/>
            <person name="Kersting A."/>
            <person name="Lauritano C."/>
            <person name="Lohaus R."/>
            <person name="Toepel M."/>
            <person name="Tonon T."/>
            <person name="Vanneste K."/>
            <person name="Amirebrahimi M."/>
            <person name="Brakel J."/>
            <person name="Bostroem C."/>
            <person name="Chovatia M."/>
            <person name="Grimwood J."/>
            <person name="Jenkins J.W."/>
            <person name="Jueterbock A."/>
            <person name="Mraz A."/>
            <person name="Stam W.T."/>
            <person name="Tice H."/>
            <person name="Bornberg-Bauer E."/>
            <person name="Green P.J."/>
            <person name="Pearson G.A."/>
            <person name="Procaccini G."/>
            <person name="Duarte C.M."/>
            <person name="Schmutz J."/>
            <person name="Reusch T.B.H."/>
            <person name="Van de Peer Y."/>
        </authorList>
    </citation>
    <scope>NUCLEOTIDE SEQUENCE [LARGE SCALE GENOMIC DNA]</scope>
    <source>
        <strain evidence="18">cv. Finnish</strain>
    </source>
</reference>
<evidence type="ECO:0000256" key="13">
    <source>
        <dbReference type="ARBA" id="ARBA00023242"/>
    </source>
</evidence>
<feature type="compositionally biased region" description="Basic and acidic residues" evidence="15">
    <location>
        <begin position="11"/>
        <end position="27"/>
    </location>
</feature>
<evidence type="ECO:0000256" key="7">
    <source>
        <dbReference type="ARBA" id="ARBA00022771"/>
    </source>
</evidence>
<comment type="similarity">
    <text evidence="3">Belongs to the histone deacetylase family. HD type 2 subfamily.</text>
</comment>
<dbReference type="Pfam" id="PF00850">
    <property type="entry name" value="Hist_deacetyl"/>
    <property type="match status" value="1"/>
</dbReference>
<keyword evidence="5" id="KW-0678">Repressor</keyword>
<keyword evidence="18" id="KW-1185">Reference proteome</keyword>
<dbReference type="GO" id="GO:0040029">
    <property type="term" value="P:epigenetic regulation of gene expression"/>
    <property type="evidence" value="ECO:0000318"/>
    <property type="project" value="GO_Central"/>
</dbReference>
<dbReference type="InterPro" id="IPR001876">
    <property type="entry name" value="Znf_RanBP2"/>
</dbReference>
<keyword evidence="9" id="KW-0862">Zinc</keyword>
<feature type="compositionally biased region" description="Acidic residues" evidence="15">
    <location>
        <begin position="1"/>
        <end position="10"/>
    </location>
</feature>
<evidence type="ECO:0000256" key="10">
    <source>
        <dbReference type="ARBA" id="ARBA00022853"/>
    </source>
</evidence>
<feature type="compositionally biased region" description="Acidic residues" evidence="15">
    <location>
        <begin position="39"/>
        <end position="70"/>
    </location>
</feature>